<dbReference type="PANTHER" id="PTHR11985:SF15">
    <property type="entry name" value="GLYCEROL-3-PHOSPHATE DEHYDROGENASE, MITOCHONDRIAL"/>
    <property type="match status" value="1"/>
</dbReference>
<dbReference type="AlphaFoldDB" id="A0A975U8S2"/>
<dbReference type="KEGG" id="vos:KNV97_01175"/>
<evidence type="ECO:0000256" key="4">
    <source>
        <dbReference type="ARBA" id="ARBA00023002"/>
    </source>
</evidence>
<dbReference type="EC" id="1.1.5.3" evidence="7"/>
<dbReference type="NCBIfam" id="NF009906">
    <property type="entry name" value="PRK13369.1"/>
    <property type="match status" value="1"/>
</dbReference>
<dbReference type="PROSITE" id="PS00977">
    <property type="entry name" value="FAD_G3PDH_1"/>
    <property type="match status" value="1"/>
</dbReference>
<dbReference type="EMBL" id="CP076642">
    <property type="protein sequence ID" value="QXO16512.1"/>
    <property type="molecule type" value="Genomic_DNA"/>
</dbReference>
<gene>
    <name evidence="7" type="primary">glpD</name>
    <name evidence="7" type="ORF">KNV97_01175</name>
</gene>
<dbReference type="PROSITE" id="PS00978">
    <property type="entry name" value="FAD_G3PDH_2"/>
    <property type="match status" value="1"/>
</dbReference>
<keyword evidence="4 7" id="KW-0560">Oxidoreductase</keyword>
<evidence type="ECO:0000259" key="6">
    <source>
        <dbReference type="Pfam" id="PF16901"/>
    </source>
</evidence>
<evidence type="ECO:0000256" key="3">
    <source>
        <dbReference type="ARBA" id="ARBA00022827"/>
    </source>
</evidence>
<dbReference type="GO" id="GO:0004368">
    <property type="term" value="F:glycerol-3-phosphate dehydrogenase (quinone) activity"/>
    <property type="evidence" value="ECO:0007669"/>
    <property type="project" value="UniProtKB-EC"/>
</dbReference>
<accession>A0A975U8S2</accession>
<dbReference type="RefSeq" id="WP_218562109.1">
    <property type="nucleotide sequence ID" value="NZ_CP076642.1"/>
</dbReference>
<dbReference type="Pfam" id="PF01266">
    <property type="entry name" value="DAO"/>
    <property type="match status" value="1"/>
</dbReference>
<dbReference type="NCBIfam" id="NF008899">
    <property type="entry name" value="PRK12266.1"/>
    <property type="match status" value="1"/>
</dbReference>
<dbReference type="InterPro" id="IPR006076">
    <property type="entry name" value="FAD-dep_OxRdtase"/>
</dbReference>
<evidence type="ECO:0000256" key="1">
    <source>
        <dbReference type="ARBA" id="ARBA00001974"/>
    </source>
</evidence>
<protein>
    <submittedName>
        <fullName evidence="7">Glycerol-3-phosphate dehydrogenase</fullName>
        <ecNumber evidence="7">1.1.5.3</ecNumber>
    </submittedName>
</protein>
<feature type="domain" description="FAD dependent oxidoreductase" evidence="5">
    <location>
        <begin position="17"/>
        <end position="369"/>
    </location>
</feature>
<dbReference type="PANTHER" id="PTHR11985">
    <property type="entry name" value="GLYCEROL-3-PHOSPHATE DEHYDROGENASE"/>
    <property type="match status" value="1"/>
</dbReference>
<keyword evidence="3" id="KW-0274">FAD</keyword>
<evidence type="ECO:0000259" key="5">
    <source>
        <dbReference type="Pfam" id="PF01266"/>
    </source>
</evidence>
<dbReference type="InterPro" id="IPR000447">
    <property type="entry name" value="G3P_DH_FAD-dep"/>
</dbReference>
<evidence type="ECO:0000313" key="7">
    <source>
        <dbReference type="EMBL" id="QXO16512.1"/>
    </source>
</evidence>
<dbReference type="InterPro" id="IPR031656">
    <property type="entry name" value="DAO_C"/>
</dbReference>
<name>A0A975U8S2_9VIBR</name>
<sequence>MEPIPGSAPQSHNKVLDLIVVGGGINGAGIAADAAGRGLNVGLYDAQDFAGATSSASSKLIHGGLRYLEQYEFRLVSEALSEREILLKKAPHLIKSMRLRLPLRPSLRPSWLLRAGLFLYDSLSRRSSLPGSHKVRLPAGTVTKPELTTGFEYSDCWADDARLVLANVMQAKEMGSEVINYCRVVGAKRNGSIWEVELFDERHQRSFNRECRVLVNATGPWVRSFFHDHLHLSSPYGIRLVKGSHIIVPKIHSEPYAYVLQNLDKRLVVVVPYLDKYSMIGTTDVEYQGDPRQVRISDDEKQYLIDVVNQHFVKSICKNDIIHEFSGVRPLLDDEAVTPQRITRDYTLAFDNKDNQAPLLSVFGGKLTTYRKLAEIAMHQLQPCFPHMKPDWTSLAPLPGGEEFNFHRLLRECKQRYPFIGESVLERWLNAYGSRIRSLLAGVCQPEDLGQAFSPSLYQIEVDYLAEHEWVFSAEDLFWRRTKLGLDHDEQTIELVERYLKKRRHRLRTNLKAVS</sequence>
<evidence type="ECO:0000256" key="2">
    <source>
        <dbReference type="ARBA" id="ARBA00022630"/>
    </source>
</evidence>
<feature type="domain" description="Alpha-glycerophosphate oxidase C-terminal" evidence="6">
    <location>
        <begin position="393"/>
        <end position="498"/>
    </location>
</feature>
<dbReference type="Pfam" id="PF16901">
    <property type="entry name" value="DAO_C"/>
    <property type="match status" value="1"/>
</dbReference>
<evidence type="ECO:0000313" key="8">
    <source>
        <dbReference type="Proteomes" id="UP000694232"/>
    </source>
</evidence>
<dbReference type="Proteomes" id="UP000694232">
    <property type="component" value="Chromosome 2"/>
</dbReference>
<proteinExistence type="predicted"/>
<dbReference type="GO" id="GO:0046168">
    <property type="term" value="P:glycerol-3-phosphate catabolic process"/>
    <property type="evidence" value="ECO:0007669"/>
    <property type="project" value="TreeGrafter"/>
</dbReference>
<comment type="cofactor">
    <cofactor evidence="1">
        <name>FAD</name>
        <dbReference type="ChEBI" id="CHEBI:57692"/>
    </cofactor>
</comment>
<organism evidence="7 8">
    <name type="scientific">Vibrio ostreae</name>
    <dbReference type="NCBI Taxonomy" id="2841925"/>
    <lineage>
        <taxon>Bacteria</taxon>
        <taxon>Pseudomonadati</taxon>
        <taxon>Pseudomonadota</taxon>
        <taxon>Gammaproteobacteria</taxon>
        <taxon>Vibrionales</taxon>
        <taxon>Vibrionaceae</taxon>
        <taxon>Vibrio</taxon>
    </lineage>
</organism>
<keyword evidence="8" id="KW-1185">Reference proteome</keyword>
<keyword evidence="2" id="KW-0285">Flavoprotein</keyword>
<reference evidence="7" key="1">
    <citation type="submission" date="2021-06" db="EMBL/GenBank/DDBJ databases">
        <title>Vibrio nov. sp., novel gut bacterium isolated from Yellow Sea oyster.</title>
        <authorList>
            <person name="Muhammad N."/>
            <person name="Nguyen T.H."/>
            <person name="Lee Y.-J."/>
            <person name="Ko J."/>
            <person name="Kim S.-G."/>
        </authorList>
    </citation>
    <scope>NUCLEOTIDE SEQUENCE</scope>
    <source>
        <strain evidence="7">OG9-811</strain>
    </source>
</reference>